<dbReference type="SUPFAM" id="SSF49854">
    <property type="entry name" value="Spermadhesin, CUB domain"/>
    <property type="match status" value="1"/>
</dbReference>
<name>A0ABY7FX99_MYAAR</name>
<dbReference type="Gene3D" id="2.60.120.290">
    <property type="entry name" value="Spermadhesin, CUB domain"/>
    <property type="match status" value="1"/>
</dbReference>
<evidence type="ECO:0000259" key="4">
    <source>
        <dbReference type="PROSITE" id="PS50026"/>
    </source>
</evidence>
<keyword evidence="6" id="KW-1185">Reference proteome</keyword>
<dbReference type="InterPro" id="IPR000742">
    <property type="entry name" value="EGF"/>
</dbReference>
<evidence type="ECO:0000313" key="6">
    <source>
        <dbReference type="Proteomes" id="UP001164746"/>
    </source>
</evidence>
<feature type="disulfide bond" evidence="2">
    <location>
        <begin position="244"/>
        <end position="253"/>
    </location>
</feature>
<dbReference type="EMBL" id="CP111025">
    <property type="protein sequence ID" value="WAR25471.1"/>
    <property type="molecule type" value="Genomic_DNA"/>
</dbReference>
<evidence type="ECO:0000256" key="1">
    <source>
        <dbReference type="ARBA" id="ARBA00023157"/>
    </source>
</evidence>
<accession>A0ABY7FX99</accession>
<dbReference type="InterPro" id="IPR000859">
    <property type="entry name" value="CUB_dom"/>
</dbReference>
<evidence type="ECO:0000313" key="5">
    <source>
        <dbReference type="EMBL" id="WAR25471.1"/>
    </source>
</evidence>
<proteinExistence type="predicted"/>
<dbReference type="PROSITE" id="PS00022">
    <property type="entry name" value="EGF_1"/>
    <property type="match status" value="1"/>
</dbReference>
<sequence>MEGSGYIPKDEEDDLGILLKADFIWPEDFVGDTFCNSTINISPDDKGSLFNNEGSGENCFYHLQNTPVTLILQAPDGFVVELTVRMVTFGDDMCKDKRLLVRDGVSSDGHSVWELCSEHAESAKPEVWRGQNMFIEYTSIVGSEGKWFQLDYTTVVDNFSPLLPASSIKSSVGGDNDCSGRLLKSDGDFELPSTDPEFRDNYVPTYRVTFKNGQICVGESQCGVNQCDDGGTCVKNGHKETCHCRKRNSGEFCKEGGSSSGNLEFDQRPQNRTVKRQNQAIAVCLVKPPKHGCLKESQYRSTEHLPEGFRGPTNEEGIVGNKVFLACYVLNAKEVLWRKDGEVIDFEENTRMKNKTHMDICFK</sequence>
<evidence type="ECO:0000256" key="2">
    <source>
        <dbReference type="PROSITE-ProRule" id="PRU00076"/>
    </source>
</evidence>
<protein>
    <recommendedName>
        <fullName evidence="7">EGF-like domain-containing protein</fullName>
    </recommendedName>
</protein>
<dbReference type="PROSITE" id="PS50026">
    <property type="entry name" value="EGF_3"/>
    <property type="match status" value="1"/>
</dbReference>
<organism evidence="5 6">
    <name type="scientific">Mya arenaria</name>
    <name type="common">Soft-shell clam</name>
    <dbReference type="NCBI Taxonomy" id="6604"/>
    <lineage>
        <taxon>Eukaryota</taxon>
        <taxon>Metazoa</taxon>
        <taxon>Spiralia</taxon>
        <taxon>Lophotrochozoa</taxon>
        <taxon>Mollusca</taxon>
        <taxon>Bivalvia</taxon>
        <taxon>Autobranchia</taxon>
        <taxon>Heteroconchia</taxon>
        <taxon>Euheterodonta</taxon>
        <taxon>Imparidentia</taxon>
        <taxon>Neoheterodontei</taxon>
        <taxon>Myida</taxon>
        <taxon>Myoidea</taxon>
        <taxon>Myidae</taxon>
        <taxon>Mya</taxon>
    </lineage>
</organism>
<evidence type="ECO:0000259" key="3">
    <source>
        <dbReference type="PROSITE" id="PS01180"/>
    </source>
</evidence>
<keyword evidence="1 2" id="KW-1015">Disulfide bond</keyword>
<dbReference type="InterPro" id="IPR035914">
    <property type="entry name" value="Sperma_CUB_dom_sf"/>
</dbReference>
<dbReference type="PROSITE" id="PS01180">
    <property type="entry name" value="CUB"/>
    <property type="match status" value="1"/>
</dbReference>
<feature type="domain" description="CUB" evidence="3">
    <location>
        <begin position="35"/>
        <end position="155"/>
    </location>
</feature>
<feature type="domain" description="EGF-like" evidence="4">
    <location>
        <begin position="218"/>
        <end position="254"/>
    </location>
</feature>
<gene>
    <name evidence="5" type="ORF">MAR_011175</name>
</gene>
<reference evidence="5" key="1">
    <citation type="submission" date="2022-11" db="EMBL/GenBank/DDBJ databases">
        <title>Centuries of genome instability and evolution in soft-shell clam transmissible cancer (bioRxiv).</title>
        <authorList>
            <person name="Hart S.F.M."/>
            <person name="Yonemitsu M.A."/>
            <person name="Giersch R.M."/>
            <person name="Beal B.F."/>
            <person name="Arriagada G."/>
            <person name="Davis B.W."/>
            <person name="Ostrander E.A."/>
            <person name="Goff S.P."/>
            <person name="Metzger M.J."/>
        </authorList>
    </citation>
    <scope>NUCLEOTIDE SEQUENCE</scope>
    <source>
        <strain evidence="5">MELC-2E11</strain>
        <tissue evidence="5">Siphon/mantle</tissue>
    </source>
</reference>
<dbReference type="Proteomes" id="UP001164746">
    <property type="component" value="Chromosome 14"/>
</dbReference>
<comment type="caution">
    <text evidence="2">Lacks conserved residue(s) required for the propagation of feature annotation.</text>
</comment>
<keyword evidence="2" id="KW-0245">EGF-like domain</keyword>
<evidence type="ECO:0008006" key="7">
    <source>
        <dbReference type="Google" id="ProtNLM"/>
    </source>
</evidence>